<protein>
    <submittedName>
        <fullName evidence="2">NUMOD4 motif-containing HNH endonuclease</fullName>
    </submittedName>
</protein>
<evidence type="ECO:0000313" key="2">
    <source>
        <dbReference type="EMBL" id="MCB7387850.1"/>
    </source>
</evidence>
<dbReference type="InterPro" id="IPR010902">
    <property type="entry name" value="NUMOD4"/>
</dbReference>
<sequence length="159" mass="18511">MVKDIAGYEGLYGIDEMGNVWSYRNNLILKPYVNTGGYLRVNLCSHGKVEHRYIHRLVAEAFLDNPMGYEIVNHINVDPRDNRLVNLEWCDQGYNIRYSRDMGNQNDIPVRAFSPITGEIKEFKNLRAAGEELFGKWWALRYLCRRHGKNLTRACGCLR</sequence>
<reference evidence="2 3" key="1">
    <citation type="submission" date="2021-10" db="EMBL/GenBank/DDBJ databases">
        <title>Collection of gut derived symbiotic bacterial strains cultured from healthy donors.</title>
        <authorList>
            <person name="Lin H."/>
            <person name="Littmann E."/>
            <person name="Kohout C."/>
            <person name="Pamer E.G."/>
        </authorList>
    </citation>
    <scope>NUCLEOTIDE SEQUENCE [LARGE SCALE GENOMIC DNA]</scope>
    <source>
        <strain evidence="2 3">DFI.1.165</strain>
    </source>
</reference>
<evidence type="ECO:0000313" key="3">
    <source>
        <dbReference type="Proteomes" id="UP001299546"/>
    </source>
</evidence>
<keyword evidence="2" id="KW-0255">Endonuclease</keyword>
<dbReference type="EMBL" id="JAJCIS010000006">
    <property type="protein sequence ID" value="MCB7387850.1"/>
    <property type="molecule type" value="Genomic_DNA"/>
</dbReference>
<proteinExistence type="predicted"/>
<dbReference type="SUPFAM" id="SSF54060">
    <property type="entry name" value="His-Me finger endonucleases"/>
    <property type="match status" value="1"/>
</dbReference>
<dbReference type="Pfam" id="PF07463">
    <property type="entry name" value="NUMOD4"/>
    <property type="match status" value="1"/>
</dbReference>
<dbReference type="RefSeq" id="WP_066734677.1">
    <property type="nucleotide sequence ID" value="NZ_JAJCIQ010000007.1"/>
</dbReference>
<feature type="domain" description="NUMOD4" evidence="1">
    <location>
        <begin position="3"/>
        <end position="43"/>
    </location>
</feature>
<keyword evidence="2" id="KW-0540">Nuclease</keyword>
<gene>
    <name evidence="2" type="ORF">LIZ65_11170</name>
</gene>
<dbReference type="Proteomes" id="UP001299546">
    <property type="component" value="Unassembled WGS sequence"/>
</dbReference>
<evidence type="ECO:0000259" key="1">
    <source>
        <dbReference type="Pfam" id="PF07463"/>
    </source>
</evidence>
<name>A0ABS8DHL3_9FIRM</name>
<dbReference type="GO" id="GO:0004519">
    <property type="term" value="F:endonuclease activity"/>
    <property type="evidence" value="ECO:0007669"/>
    <property type="project" value="UniProtKB-KW"/>
</dbReference>
<keyword evidence="3" id="KW-1185">Reference proteome</keyword>
<dbReference type="InterPro" id="IPR044925">
    <property type="entry name" value="His-Me_finger_sf"/>
</dbReference>
<organism evidence="2 3">
    <name type="scientific">Bariatricus massiliensis</name>
    <dbReference type="NCBI Taxonomy" id="1745713"/>
    <lineage>
        <taxon>Bacteria</taxon>
        <taxon>Bacillati</taxon>
        <taxon>Bacillota</taxon>
        <taxon>Clostridia</taxon>
        <taxon>Lachnospirales</taxon>
        <taxon>Lachnospiraceae</taxon>
        <taxon>Bariatricus</taxon>
    </lineage>
</organism>
<accession>A0ABS8DHL3</accession>
<keyword evidence="2" id="KW-0378">Hydrolase</keyword>
<comment type="caution">
    <text evidence="2">The sequence shown here is derived from an EMBL/GenBank/DDBJ whole genome shotgun (WGS) entry which is preliminary data.</text>
</comment>
<dbReference type="Gene3D" id="3.90.75.20">
    <property type="match status" value="1"/>
</dbReference>